<dbReference type="GO" id="GO:0140662">
    <property type="term" value="F:ATP-dependent protein folding chaperone"/>
    <property type="evidence" value="ECO:0007669"/>
    <property type="project" value="InterPro"/>
</dbReference>
<dbReference type="FunFam" id="2.40.50.90:FF:000001">
    <property type="entry name" value="Staphylococcal nuclease domain-containing protein"/>
    <property type="match status" value="1"/>
</dbReference>
<feature type="domain" description="TNase-like" evidence="11">
    <location>
        <begin position="741"/>
        <end position="885"/>
    </location>
</feature>
<dbReference type="Pfam" id="PF00567">
    <property type="entry name" value="TUDOR"/>
    <property type="match status" value="1"/>
</dbReference>
<dbReference type="FunFam" id="2.40.50.90:FF:000002">
    <property type="entry name" value="Staphylococcal nuclease domain-containing protein"/>
    <property type="match status" value="1"/>
</dbReference>
<dbReference type="CDD" id="cd20433">
    <property type="entry name" value="Tudor_TDRD11"/>
    <property type="match status" value="1"/>
</dbReference>
<dbReference type="InterPro" id="IPR037196">
    <property type="entry name" value="HSP90_C"/>
</dbReference>
<dbReference type="FunFam" id="1.20.120.790:FF:000001">
    <property type="entry name" value="Heat shock protein 90 alpha"/>
    <property type="match status" value="1"/>
</dbReference>
<dbReference type="FunFam" id="2.40.50.90:FF:000018">
    <property type="entry name" value="Ribonuclease"/>
    <property type="match status" value="1"/>
</dbReference>
<dbReference type="PROSITE" id="PS50830">
    <property type="entry name" value="TNASE_3"/>
    <property type="match status" value="4"/>
</dbReference>
<dbReference type="InterPro" id="IPR001404">
    <property type="entry name" value="Hsp90_fam"/>
</dbReference>
<accession>A0A4S2KHD5</accession>
<dbReference type="Pfam" id="PF13589">
    <property type="entry name" value="HATPase_c_3"/>
    <property type="match status" value="1"/>
</dbReference>
<feature type="domain" description="TNase-like" evidence="11">
    <location>
        <begin position="1237"/>
        <end position="1374"/>
    </location>
</feature>
<dbReference type="FunFam" id="3.30.565.10:FF:000204">
    <property type="entry name" value="Heat shock protein HSP 90-beta"/>
    <property type="match status" value="1"/>
</dbReference>
<organism evidence="12 13">
    <name type="scientific">Temnothorax longispinosus</name>
    <dbReference type="NCBI Taxonomy" id="300112"/>
    <lineage>
        <taxon>Eukaryota</taxon>
        <taxon>Metazoa</taxon>
        <taxon>Ecdysozoa</taxon>
        <taxon>Arthropoda</taxon>
        <taxon>Hexapoda</taxon>
        <taxon>Insecta</taxon>
        <taxon>Pterygota</taxon>
        <taxon>Neoptera</taxon>
        <taxon>Endopterygota</taxon>
        <taxon>Hymenoptera</taxon>
        <taxon>Apocrita</taxon>
        <taxon>Aculeata</taxon>
        <taxon>Formicoidea</taxon>
        <taxon>Formicidae</taxon>
        <taxon>Myrmicinae</taxon>
        <taxon>Temnothorax</taxon>
    </lineage>
</organism>
<evidence type="ECO:0000256" key="9">
    <source>
        <dbReference type="SAM" id="MobiDB-lite"/>
    </source>
</evidence>
<evidence type="ECO:0000313" key="12">
    <source>
        <dbReference type="EMBL" id="TGZ48905.1"/>
    </source>
</evidence>
<evidence type="ECO:0000256" key="4">
    <source>
        <dbReference type="ARBA" id="ARBA00022490"/>
    </source>
</evidence>
<feature type="domain" description="TNase-like" evidence="11">
    <location>
        <begin position="912"/>
        <end position="1047"/>
    </location>
</feature>
<comment type="similarity">
    <text evidence="2">Belongs to the heat shock protein 90 family.</text>
</comment>
<keyword evidence="13" id="KW-1185">Reference proteome</keyword>
<dbReference type="SUPFAM" id="SSF55874">
    <property type="entry name" value="ATPase domain of HSP90 chaperone/DNA topoisomerase II/histidine kinase"/>
    <property type="match status" value="1"/>
</dbReference>
<dbReference type="FunFam" id="2.30.30.140:FF:000018">
    <property type="entry name" value="Serine/threonine-protein kinase 31"/>
    <property type="match status" value="1"/>
</dbReference>
<dbReference type="NCBIfam" id="NF003555">
    <property type="entry name" value="PRK05218.1"/>
    <property type="match status" value="1"/>
</dbReference>
<dbReference type="Pfam" id="PF00565">
    <property type="entry name" value="SNase"/>
    <property type="match status" value="4"/>
</dbReference>
<comment type="caution">
    <text evidence="12">The sequence shown here is derived from an EMBL/GenBank/DDBJ whole genome shotgun (WGS) entry which is preliminary data.</text>
</comment>
<reference evidence="12 13" key="1">
    <citation type="journal article" date="2019" name="Philos. Trans. R. Soc. Lond., B, Biol. Sci.">
        <title>Ant behaviour and brain gene expression of defending hosts depend on the ecological success of the intruding social parasite.</title>
        <authorList>
            <person name="Kaur R."/>
            <person name="Stoldt M."/>
            <person name="Jongepier E."/>
            <person name="Feldmeyer B."/>
            <person name="Menzel F."/>
            <person name="Bornberg-Bauer E."/>
            <person name="Foitzik S."/>
        </authorList>
    </citation>
    <scope>NUCLEOTIDE SEQUENCE [LARGE SCALE GENOMIC DNA]</scope>
    <source>
        <tissue evidence="12">Whole body</tissue>
    </source>
</reference>
<dbReference type="SUPFAM" id="SSF110942">
    <property type="entry name" value="HSP90 C-terminal domain"/>
    <property type="match status" value="1"/>
</dbReference>
<keyword evidence="4" id="KW-0963">Cytoplasm</keyword>
<feature type="domain" description="TNase-like" evidence="11">
    <location>
        <begin position="1055"/>
        <end position="1208"/>
    </location>
</feature>
<comment type="subcellular location">
    <subcellularLocation>
        <location evidence="1">Cytoplasm</location>
    </subcellularLocation>
</comment>
<dbReference type="PRINTS" id="PR00775">
    <property type="entry name" value="HEATSHOCK90"/>
</dbReference>
<dbReference type="InterPro" id="IPR020568">
    <property type="entry name" value="Ribosomal_Su5_D2-typ_SF"/>
</dbReference>
<dbReference type="Gene3D" id="3.30.565.10">
    <property type="entry name" value="Histidine kinase-like ATPase, C-terminal domain"/>
    <property type="match status" value="1"/>
</dbReference>
<dbReference type="CDD" id="cd16927">
    <property type="entry name" value="HATPase_Hsp90-like"/>
    <property type="match status" value="1"/>
</dbReference>
<dbReference type="HAMAP" id="MF_00505">
    <property type="entry name" value="HSP90"/>
    <property type="match status" value="1"/>
</dbReference>
<dbReference type="Gene3D" id="1.20.120.790">
    <property type="entry name" value="Heat shock protein 90, C-terminal domain"/>
    <property type="match status" value="1"/>
</dbReference>
<feature type="region of interest" description="Disordered" evidence="9">
    <location>
        <begin position="722"/>
        <end position="748"/>
    </location>
</feature>
<dbReference type="GO" id="GO:0016887">
    <property type="term" value="F:ATP hydrolysis activity"/>
    <property type="evidence" value="ECO:0007669"/>
    <property type="project" value="InterPro"/>
</dbReference>
<dbReference type="InterPro" id="IPR016071">
    <property type="entry name" value="Staphylococal_nuclease_OB-fold"/>
</dbReference>
<dbReference type="Gene3D" id="2.40.50.90">
    <property type="match status" value="5"/>
</dbReference>
<keyword evidence="5" id="KW-0547">Nucleotide-binding</keyword>
<dbReference type="Gene3D" id="2.30.30.140">
    <property type="match status" value="1"/>
</dbReference>
<dbReference type="GO" id="GO:0051082">
    <property type="term" value="F:unfolded protein binding"/>
    <property type="evidence" value="ECO:0007669"/>
    <property type="project" value="InterPro"/>
</dbReference>
<feature type="domain" description="Tudor" evidence="10">
    <location>
        <begin position="1445"/>
        <end position="1503"/>
    </location>
</feature>
<dbReference type="Gene3D" id="3.30.230.80">
    <property type="match status" value="1"/>
</dbReference>
<evidence type="ECO:0000256" key="1">
    <source>
        <dbReference type="ARBA" id="ARBA00004496"/>
    </source>
</evidence>
<dbReference type="FunFam" id="3.30.230.80:FF:000001">
    <property type="entry name" value="Heat shock protein 90 alpha"/>
    <property type="match status" value="1"/>
</dbReference>
<dbReference type="GO" id="GO:0005737">
    <property type="term" value="C:cytoplasm"/>
    <property type="evidence" value="ECO:0007669"/>
    <property type="project" value="UniProtKB-SubCell"/>
</dbReference>
<evidence type="ECO:0000256" key="2">
    <source>
        <dbReference type="ARBA" id="ARBA00008239"/>
    </source>
</evidence>
<dbReference type="InterPro" id="IPR047386">
    <property type="entry name" value="Tudor_TDRD11"/>
</dbReference>
<dbReference type="SMART" id="SM00333">
    <property type="entry name" value="TUDOR"/>
    <property type="match status" value="1"/>
</dbReference>
<evidence type="ECO:0000256" key="8">
    <source>
        <dbReference type="ARBA" id="ARBA00023186"/>
    </source>
</evidence>
<evidence type="ECO:0000256" key="5">
    <source>
        <dbReference type="ARBA" id="ARBA00022741"/>
    </source>
</evidence>
<dbReference type="PANTHER" id="PTHR11528">
    <property type="entry name" value="HEAT SHOCK PROTEIN 90 FAMILY MEMBER"/>
    <property type="match status" value="1"/>
</dbReference>
<dbReference type="Gene3D" id="3.40.50.11260">
    <property type="match status" value="1"/>
</dbReference>
<keyword evidence="8" id="KW-0143">Chaperone</keyword>
<dbReference type="InterPro" id="IPR036890">
    <property type="entry name" value="HATPase_C_sf"/>
</dbReference>
<gene>
    <name evidence="12" type="ORF">DBV15_08045</name>
</gene>
<dbReference type="EMBL" id="QBLH01002290">
    <property type="protein sequence ID" value="TGZ48905.1"/>
    <property type="molecule type" value="Genomic_DNA"/>
</dbReference>
<dbReference type="STRING" id="300112.A0A4S2KHD5"/>
<evidence type="ECO:0000256" key="6">
    <source>
        <dbReference type="ARBA" id="ARBA00022840"/>
    </source>
</evidence>
<protein>
    <recommendedName>
        <fullName evidence="3">Staphylococcal nuclease domain-containing protein 1</fullName>
    </recommendedName>
</protein>
<keyword evidence="6" id="KW-0067">ATP-binding</keyword>
<dbReference type="InterPro" id="IPR020575">
    <property type="entry name" value="Hsp90_N"/>
</dbReference>
<evidence type="ECO:0000259" key="11">
    <source>
        <dbReference type="PROSITE" id="PS50830"/>
    </source>
</evidence>
<feature type="region of interest" description="Disordered" evidence="9">
    <location>
        <begin position="248"/>
        <end position="299"/>
    </location>
</feature>
<dbReference type="Pfam" id="PF00183">
    <property type="entry name" value="HSP90"/>
    <property type="match status" value="1"/>
</dbReference>
<dbReference type="PROSITE" id="PS50304">
    <property type="entry name" value="TUDOR"/>
    <property type="match status" value="1"/>
</dbReference>
<keyword evidence="7" id="KW-0346">Stress response</keyword>
<sequence length="1633" mass="186719">MQRYSRFYGTMEKAMEDDEIYYETWVENDEQASMPEDVSMSDAGEVETFAFQAEIAQLMSLIINTFYSNKEIFIRELISNSSDVSGFCDASKLDTCKELFIKIVPNKNDRTLTILDSGIGMTKADLVNNLGTIAKSGTKAFMEALAAGADISMIGQFGVGFYSAYLVADKVVVISKHNDDEQYLWESAAGGSFTVRPDNGEPIGRGTKIILHIKEDQTEYLEEAKIKEIVKKHSQFIGYPIKLVVEKERDKELSEDEEEEPAKEGETEDEKPKIEDVGEDEDEDKPKDKEEKKKKKKTIKEKYTEDEELNKTKPIWTRNADEITQEEYGEFYKSLTNDWEDHLAVKHFSVEGQLEFRALLFIPRRAPFDLFENKKRKNNIKLYVRRVFIMDNCEDLIPEYLNFIKGVVDSEDLPLNISREMLQQNKILKVIRKNLVKKCLELFEELAEDKENYKKCYEQFSKNLKLGIHEDSQNRKKLSELLRYHTSASGDELCSLKDYVGRMKENQKHIYYITGESKEQVANSSFVERVKKRGFEVVYMTEPIDEYVVQQLKEFDGKQLVSVTKEGLELPEDEDEKKKREEDKTKFENLCKVMKDILDKKVEKVVVSNRLVDSPCCIVTSQYGWTANMERIMKAQALRDTSTMGYMAAKKHLEINPDHPIMENLRQKAEADKHDKSVKDLVMLLFETALLSSGFALEDPQVHASRIYRMIKLGLGFDDEETSNAEDEKMDMEVPTLEGDSEEASRMEEVTSGDTVVIRGQPMGGPPPEVTITLCNVTAPKLERWKGSMDESKDEPYAWEAREFLRRKLIGQDVTFATEKSVNTARTYGTVWLGKDRNGENVIETLVSEGLVNVKKDNRNPTVEQQRLIELENIAKVAKKGKWSDSPASEHIRDVKWTVDDPRKLVEKFGKKPIKAVIEFVFDGSTVKAFLLPDFYNITLMISGVRCPGWPNGRRENSIGDPYADEARYFVESRLLHRDVEIVLESVNNNNFIGSIIHPKGNIAEILLSEGFAKCQDWSISNSRAGAEKLYLAEKVAKEARLRLWKDYKPSGPQIEFTGTVVEIVNADALIIRTQNGENKKVFLSSIRPPTREKKNIEDSNNTSRKDFRPLYDIPWMLEAREFLREKFIRKNVKVVVDYTQPARDNFPEKLCCTVTCGKTNIAEALVGRGLARVIKYRQNDDQRSSHYNLLQVAESKAEKSQHGLHAKKDIPVHRIVDLSNDPSKAKAFLTSLKRAQGIRAVVEFVTSGSRLKLYLPKEDYVITFVLAGIRTPRCQRTLPGGGVVKADEYGEKALAFTKEHCFQRDVEIKIENTETKLSGFIGWLTVNDVNMSVALVEEGLAEVVNFPDSGELTRTLKAAEERAKTKKINIWKNRVEVPVETDKIVDEKEGQERKIDYQKVVISAVTDDLHYYAQFVDQGTLLENMLLQLRQELAANPPLPGAYKPTRGDLAVAKFSGDDQWYRVKTEKVSGTNVSVFYIDYGNRETLNVTRVADLPARFATDKPYAHEYALACVTLPSDTDDKRAAVDAFKEEVLDKILLLNVEYKLSNNVTAATLVHPSTNEDIGKGLIFDGFLHVQKHRDRRLTKLLEEYKKAEEDAKHNHRNIWMYGDVRPEDDDKEFGLHFVMINFYL</sequence>
<proteinExistence type="inferred from homology"/>
<evidence type="ECO:0000256" key="7">
    <source>
        <dbReference type="ARBA" id="ARBA00023016"/>
    </source>
</evidence>
<dbReference type="SUPFAM" id="SSF54211">
    <property type="entry name" value="Ribosomal protein S5 domain 2-like"/>
    <property type="match status" value="1"/>
</dbReference>
<evidence type="ECO:0000313" key="13">
    <source>
        <dbReference type="Proteomes" id="UP000310200"/>
    </source>
</evidence>
<feature type="compositionally biased region" description="Basic and acidic residues" evidence="9">
    <location>
        <begin position="262"/>
        <end position="276"/>
    </location>
</feature>
<dbReference type="SUPFAM" id="SSF63748">
    <property type="entry name" value="Tudor/PWWP/MBT"/>
    <property type="match status" value="1"/>
</dbReference>
<dbReference type="InterPro" id="IPR035437">
    <property type="entry name" value="SNase_OB-fold_sf"/>
</dbReference>
<dbReference type="CDD" id="cd00175">
    <property type="entry name" value="SNc"/>
    <property type="match status" value="1"/>
</dbReference>
<dbReference type="InterPro" id="IPR002999">
    <property type="entry name" value="Tudor"/>
</dbReference>
<evidence type="ECO:0000259" key="10">
    <source>
        <dbReference type="PROSITE" id="PS50304"/>
    </source>
</evidence>
<dbReference type="GO" id="GO:0101031">
    <property type="term" value="C:protein folding chaperone complex"/>
    <property type="evidence" value="ECO:0007669"/>
    <property type="project" value="UniProtKB-ARBA"/>
</dbReference>
<dbReference type="SMART" id="SM00318">
    <property type="entry name" value="SNc"/>
    <property type="match status" value="4"/>
</dbReference>
<dbReference type="SUPFAM" id="SSF50199">
    <property type="entry name" value="Staphylococcal nuclease"/>
    <property type="match status" value="5"/>
</dbReference>
<dbReference type="Proteomes" id="UP000310200">
    <property type="component" value="Unassembled WGS sequence"/>
</dbReference>
<name>A0A4S2KHD5_9HYME</name>
<dbReference type="GO" id="GO:0005524">
    <property type="term" value="F:ATP binding"/>
    <property type="evidence" value="ECO:0007669"/>
    <property type="project" value="UniProtKB-KW"/>
</dbReference>
<dbReference type="FunFam" id="3.40.50.11260:FF:000001">
    <property type="entry name" value="Heat shock protein 90 alpha"/>
    <property type="match status" value="1"/>
</dbReference>
<evidence type="ECO:0000256" key="3">
    <source>
        <dbReference type="ARBA" id="ARBA00017230"/>
    </source>
</evidence>